<reference evidence="2 3" key="1">
    <citation type="submission" date="2019-04" db="EMBL/GenBank/DDBJ databases">
        <title>Genome sequence of Bacillus hwajinpoensis strain Y2.</title>
        <authorList>
            <person name="Fair J.L."/>
            <person name="Maclea K.S."/>
        </authorList>
    </citation>
    <scope>NUCLEOTIDE SEQUENCE [LARGE SCALE GENOMIC DNA]</scope>
    <source>
        <strain evidence="2 3">Y2</strain>
    </source>
</reference>
<evidence type="ECO:0000259" key="1">
    <source>
        <dbReference type="Pfam" id="PF00248"/>
    </source>
</evidence>
<dbReference type="Gene3D" id="3.20.20.100">
    <property type="entry name" value="NADP-dependent oxidoreductase domain"/>
    <property type="match status" value="1"/>
</dbReference>
<gene>
    <name evidence="2" type="ORF">FBF83_11720</name>
</gene>
<dbReference type="AlphaFoldDB" id="A0A4U1MGU7"/>
<dbReference type="Pfam" id="PF00248">
    <property type="entry name" value="Aldo_ket_red"/>
    <property type="match status" value="1"/>
</dbReference>
<dbReference type="InterPro" id="IPR053135">
    <property type="entry name" value="AKR2_Oxidoreductase"/>
</dbReference>
<dbReference type="EMBL" id="SWFM01000003">
    <property type="protein sequence ID" value="TKD69931.1"/>
    <property type="molecule type" value="Genomic_DNA"/>
</dbReference>
<dbReference type="SUPFAM" id="SSF51430">
    <property type="entry name" value="NAD(P)-linked oxidoreductase"/>
    <property type="match status" value="1"/>
</dbReference>
<dbReference type="PANTHER" id="PTHR43312:SF1">
    <property type="entry name" value="NADP-DEPENDENT OXIDOREDUCTASE DOMAIN-CONTAINING PROTEIN"/>
    <property type="match status" value="1"/>
</dbReference>
<feature type="domain" description="NADP-dependent oxidoreductase" evidence="1">
    <location>
        <begin position="15"/>
        <end position="294"/>
    </location>
</feature>
<dbReference type="RefSeq" id="WP_136947350.1">
    <property type="nucleotide sequence ID" value="NZ_SWFM01000003.1"/>
</dbReference>
<accession>A0A4U1MGU7</accession>
<evidence type="ECO:0000313" key="3">
    <source>
        <dbReference type="Proteomes" id="UP000310541"/>
    </source>
</evidence>
<dbReference type="InterPro" id="IPR023210">
    <property type="entry name" value="NADP_OxRdtase_dom"/>
</dbReference>
<evidence type="ECO:0000313" key="2">
    <source>
        <dbReference type="EMBL" id="TKD69931.1"/>
    </source>
</evidence>
<dbReference type="InterPro" id="IPR036812">
    <property type="entry name" value="NAD(P)_OxRdtase_dom_sf"/>
</dbReference>
<comment type="caution">
    <text evidence="2">The sequence shown here is derived from an EMBL/GenBank/DDBJ whole genome shotgun (WGS) entry which is preliminary data.</text>
</comment>
<dbReference type="OrthoDB" id="9773828at2"/>
<dbReference type="Proteomes" id="UP000310541">
    <property type="component" value="Unassembled WGS sequence"/>
</dbReference>
<organism evidence="2 3">
    <name type="scientific">Guptibacillus hwajinpoensis</name>
    <dbReference type="NCBI Taxonomy" id="208199"/>
    <lineage>
        <taxon>Bacteria</taxon>
        <taxon>Bacillati</taxon>
        <taxon>Bacillota</taxon>
        <taxon>Bacilli</taxon>
        <taxon>Bacillales</taxon>
        <taxon>Guptibacillaceae</taxon>
        <taxon>Guptibacillus</taxon>
    </lineage>
</organism>
<sequence length="303" mass="34192">MKKNPLGKSELYVSEIGLGTMSLGTDRDKGIALIHEALDNGVNFIDTADLYDFGLNEEIVGHALEGRRDSAILATKGGNHWEEGKDGWFWDPSKKHIKEAVKDSLLRLKTDYIDLYQLHGGTIEDPIDETIEAFDELKQEGLIREYGISSIRPNVIREFVNRSSIATVMMQYSILDRRPEEEILDLLHENEISVIARGPLSKGMLTDRYEEKIKEDGFLGYSKYEVLDISKQLAELKGDHRNITQTALRYALAHPAVATAIPGASRSEQLLANLTTQNAPELTLDEVRKIREISNANKYDKHR</sequence>
<proteinExistence type="predicted"/>
<protein>
    <submittedName>
        <fullName evidence="2">Aldo/keto reductase</fullName>
    </submittedName>
</protein>
<dbReference type="PANTHER" id="PTHR43312">
    <property type="entry name" value="D-THREO-ALDOSE 1-DEHYDROGENASE"/>
    <property type="match status" value="1"/>
</dbReference>
<name>A0A4U1MGU7_9BACL</name>
<dbReference type="CDD" id="cd19086">
    <property type="entry name" value="AKR_AKR11C1"/>
    <property type="match status" value="1"/>
</dbReference>